<dbReference type="Proteomes" id="UP001732700">
    <property type="component" value="Chromosome 5C"/>
</dbReference>
<evidence type="ECO:0000313" key="1">
    <source>
        <dbReference type="EnsemblPlants" id="AVESA.00010b.r2.5CG0870490.1.CDS"/>
    </source>
</evidence>
<reference evidence="1" key="1">
    <citation type="submission" date="2021-05" db="EMBL/GenBank/DDBJ databases">
        <authorList>
            <person name="Scholz U."/>
            <person name="Mascher M."/>
            <person name="Fiebig A."/>
        </authorList>
    </citation>
    <scope>NUCLEOTIDE SEQUENCE [LARGE SCALE GENOMIC DNA]</scope>
</reference>
<keyword evidence="2" id="KW-1185">Reference proteome</keyword>
<organism evidence="1 2">
    <name type="scientific">Avena sativa</name>
    <name type="common">Oat</name>
    <dbReference type="NCBI Taxonomy" id="4498"/>
    <lineage>
        <taxon>Eukaryota</taxon>
        <taxon>Viridiplantae</taxon>
        <taxon>Streptophyta</taxon>
        <taxon>Embryophyta</taxon>
        <taxon>Tracheophyta</taxon>
        <taxon>Spermatophyta</taxon>
        <taxon>Magnoliopsida</taxon>
        <taxon>Liliopsida</taxon>
        <taxon>Poales</taxon>
        <taxon>Poaceae</taxon>
        <taxon>BOP clade</taxon>
        <taxon>Pooideae</taxon>
        <taxon>Poodae</taxon>
        <taxon>Poeae</taxon>
        <taxon>Poeae Chloroplast Group 1 (Aveneae type)</taxon>
        <taxon>Aveninae</taxon>
        <taxon>Avena</taxon>
    </lineage>
</organism>
<protein>
    <submittedName>
        <fullName evidence="1">Uncharacterized protein</fullName>
    </submittedName>
</protein>
<evidence type="ECO:0000313" key="2">
    <source>
        <dbReference type="Proteomes" id="UP001732700"/>
    </source>
</evidence>
<name>A0ACD5XY55_AVESA</name>
<reference evidence="1" key="2">
    <citation type="submission" date="2025-09" db="UniProtKB">
        <authorList>
            <consortium name="EnsemblPlants"/>
        </authorList>
    </citation>
    <scope>IDENTIFICATION</scope>
</reference>
<sequence>MDSRRGKPIQAFHSGRSILADVFTGLLLVSLGIVLGMICNANFPESYLHPYLQPQPLTPPPAPAPSPETACVGPRSPSPAPRMEFADFLAPSAGGGGGGLMHNMTDEELLWRASMEPRRVDASMPRGIVHKVAFLFLVTADLPLRPLWEKFFAGHEGLYSIYVHARPGYAGSPPRDSVFYGRMIPSQNTTWGTMNLVDAERRLLGNALLDLANARFALFSESCAPLLSFPAVYAYLTGSRASFVESYDRPVGRLRHWRWFTNRGVSLEHWRKGSQWFQMHRALAAEFVAEARYIDVFKGGHGKKNMEEHYLPTLVTLLGWGARSQNRSLTNVDWSHSRGGHPLRYGARDVTAELIERLRKGEGNCGYNGGVADLCYMFARKFAPDTLGKLLELAPKVMGFG</sequence>
<proteinExistence type="predicted"/>
<accession>A0ACD5XY55</accession>
<dbReference type="EnsemblPlants" id="AVESA.00010b.r2.5CG0870490.1">
    <property type="protein sequence ID" value="AVESA.00010b.r2.5CG0870490.1.CDS"/>
    <property type="gene ID" value="AVESA.00010b.r2.5CG0870490"/>
</dbReference>